<gene>
    <name evidence="5" type="ORF">EG028_17670</name>
</gene>
<name>A0A3N4M8Z1_9BACT</name>
<evidence type="ECO:0000313" key="5">
    <source>
        <dbReference type="EMBL" id="RPD39951.1"/>
    </source>
</evidence>
<dbReference type="GO" id="GO:0003700">
    <property type="term" value="F:DNA-binding transcription factor activity"/>
    <property type="evidence" value="ECO:0007669"/>
    <property type="project" value="InterPro"/>
</dbReference>
<dbReference type="GO" id="GO:0043565">
    <property type="term" value="F:sequence-specific DNA binding"/>
    <property type="evidence" value="ECO:0007669"/>
    <property type="project" value="InterPro"/>
</dbReference>
<organism evidence="5 6">
    <name type="scientific">Chitinophaga barathri</name>
    <dbReference type="NCBI Taxonomy" id="1647451"/>
    <lineage>
        <taxon>Bacteria</taxon>
        <taxon>Pseudomonadati</taxon>
        <taxon>Bacteroidota</taxon>
        <taxon>Chitinophagia</taxon>
        <taxon>Chitinophagales</taxon>
        <taxon>Chitinophagaceae</taxon>
        <taxon>Chitinophaga</taxon>
    </lineage>
</organism>
<keyword evidence="6" id="KW-1185">Reference proteome</keyword>
<dbReference type="Gene3D" id="1.10.10.60">
    <property type="entry name" value="Homeodomain-like"/>
    <property type="match status" value="2"/>
</dbReference>
<reference evidence="6" key="1">
    <citation type="submission" date="2018-11" db="EMBL/GenBank/DDBJ databases">
        <title>Chitinophaga lutea sp.nov., isolate from arsenic contaminated soil.</title>
        <authorList>
            <person name="Zong Y."/>
        </authorList>
    </citation>
    <scope>NUCLEOTIDE SEQUENCE [LARGE SCALE GENOMIC DNA]</scope>
    <source>
        <strain evidence="6">YLT18</strain>
    </source>
</reference>
<protein>
    <submittedName>
        <fullName evidence="5">AraC family transcriptional regulator</fullName>
    </submittedName>
</protein>
<dbReference type="SMART" id="SM00342">
    <property type="entry name" value="HTH_ARAC"/>
    <property type="match status" value="1"/>
</dbReference>
<accession>A0A3N4M8Z1</accession>
<feature type="domain" description="HTH araC/xylS-type" evidence="4">
    <location>
        <begin position="23"/>
        <end position="120"/>
    </location>
</feature>
<dbReference type="OrthoDB" id="9816011at2"/>
<dbReference type="PANTHER" id="PTHR43280">
    <property type="entry name" value="ARAC-FAMILY TRANSCRIPTIONAL REGULATOR"/>
    <property type="match status" value="1"/>
</dbReference>
<dbReference type="Proteomes" id="UP000279089">
    <property type="component" value="Unassembled WGS sequence"/>
</dbReference>
<comment type="caution">
    <text evidence="5">The sequence shown here is derived from an EMBL/GenBank/DDBJ whole genome shotgun (WGS) entry which is preliminary data.</text>
</comment>
<dbReference type="EMBL" id="RMBX01000009">
    <property type="protein sequence ID" value="RPD39951.1"/>
    <property type="molecule type" value="Genomic_DNA"/>
</dbReference>
<keyword evidence="1" id="KW-0805">Transcription regulation</keyword>
<dbReference type="Pfam" id="PF12833">
    <property type="entry name" value="HTH_18"/>
    <property type="match status" value="1"/>
</dbReference>
<keyword evidence="3" id="KW-0804">Transcription</keyword>
<evidence type="ECO:0000313" key="6">
    <source>
        <dbReference type="Proteomes" id="UP000279089"/>
    </source>
</evidence>
<dbReference type="SUPFAM" id="SSF46689">
    <property type="entry name" value="Homeodomain-like"/>
    <property type="match status" value="2"/>
</dbReference>
<evidence type="ECO:0000256" key="3">
    <source>
        <dbReference type="ARBA" id="ARBA00023163"/>
    </source>
</evidence>
<evidence type="ECO:0000256" key="1">
    <source>
        <dbReference type="ARBA" id="ARBA00023015"/>
    </source>
</evidence>
<sequence>MQVIKDQVKDEQYPKIYLYQRVVRAKLFIDNNYSNKIELDNISDEACFSKFHFIRLFSSAYGKTPHQYLVSVRIEKARELLRAGQSVSDTCFSVGFTSPTSFSTLFKKITGVSPLQYQASQQQLQAKISQAPLAFVPGCYAYMHGWNENSNFEEAGL</sequence>
<dbReference type="RefSeq" id="WP_120517761.1">
    <property type="nucleotide sequence ID" value="NZ_QXZY01000010.1"/>
</dbReference>
<dbReference type="AlphaFoldDB" id="A0A3N4M8Z1"/>
<evidence type="ECO:0000259" key="4">
    <source>
        <dbReference type="PROSITE" id="PS01124"/>
    </source>
</evidence>
<dbReference type="PROSITE" id="PS01124">
    <property type="entry name" value="HTH_ARAC_FAMILY_2"/>
    <property type="match status" value="1"/>
</dbReference>
<dbReference type="InterPro" id="IPR018062">
    <property type="entry name" value="HTH_AraC-typ_CS"/>
</dbReference>
<proteinExistence type="predicted"/>
<keyword evidence="2" id="KW-0238">DNA-binding</keyword>
<dbReference type="InterPro" id="IPR018060">
    <property type="entry name" value="HTH_AraC"/>
</dbReference>
<dbReference type="PANTHER" id="PTHR43280:SF28">
    <property type="entry name" value="HTH-TYPE TRANSCRIPTIONAL ACTIVATOR RHAS"/>
    <property type="match status" value="1"/>
</dbReference>
<dbReference type="InterPro" id="IPR009057">
    <property type="entry name" value="Homeodomain-like_sf"/>
</dbReference>
<evidence type="ECO:0000256" key="2">
    <source>
        <dbReference type="ARBA" id="ARBA00023125"/>
    </source>
</evidence>
<dbReference type="PROSITE" id="PS00041">
    <property type="entry name" value="HTH_ARAC_FAMILY_1"/>
    <property type="match status" value="1"/>
</dbReference>